<organism evidence="1 2">
    <name type="scientific">Xylaria bambusicola</name>
    <dbReference type="NCBI Taxonomy" id="326684"/>
    <lineage>
        <taxon>Eukaryota</taxon>
        <taxon>Fungi</taxon>
        <taxon>Dikarya</taxon>
        <taxon>Ascomycota</taxon>
        <taxon>Pezizomycotina</taxon>
        <taxon>Sordariomycetes</taxon>
        <taxon>Xylariomycetidae</taxon>
        <taxon>Xylariales</taxon>
        <taxon>Xylariaceae</taxon>
        <taxon>Xylaria</taxon>
    </lineage>
</organism>
<reference evidence="1 2" key="1">
    <citation type="submission" date="2023-10" db="EMBL/GenBank/DDBJ databases">
        <title>Draft genome sequence of Xylaria bambusicola isolate GMP-LS, the root and basal stem rot pathogen of sugarcane in Indonesia.</title>
        <authorList>
            <person name="Selvaraj P."/>
            <person name="Muralishankar V."/>
            <person name="Muruganantham S."/>
            <person name="Sp S."/>
            <person name="Haryani S."/>
            <person name="Lau K.J.X."/>
            <person name="Naqvi N.I."/>
        </authorList>
    </citation>
    <scope>NUCLEOTIDE SEQUENCE [LARGE SCALE GENOMIC DNA]</scope>
    <source>
        <strain evidence="1">GMP-LS</strain>
    </source>
</reference>
<evidence type="ECO:0000313" key="1">
    <source>
        <dbReference type="EMBL" id="KAK5630306.1"/>
    </source>
</evidence>
<dbReference type="AlphaFoldDB" id="A0AAN7Z9L0"/>
<name>A0AAN7Z9L0_9PEZI</name>
<comment type="caution">
    <text evidence="1">The sequence shown here is derived from an EMBL/GenBank/DDBJ whole genome shotgun (WGS) entry which is preliminary data.</text>
</comment>
<proteinExistence type="predicted"/>
<keyword evidence="2" id="KW-1185">Reference proteome</keyword>
<accession>A0AAN7Z9L0</accession>
<dbReference type="Proteomes" id="UP001305414">
    <property type="component" value="Unassembled WGS sequence"/>
</dbReference>
<evidence type="ECO:0000313" key="2">
    <source>
        <dbReference type="Proteomes" id="UP001305414"/>
    </source>
</evidence>
<sequence length="133" mass="15027">MRLILDCSEAVNNDIGPDTEHVREDELVKRLKGIRIGYNPNTQDGIPRNYIVSGLKNEGLSARLDAALENTPPILDAVLDNALPILSRAANSSVHDAMNRRLKEEISTWKSYQASRRHKPTASEVYEDVNWRF</sequence>
<gene>
    <name evidence="1" type="ORF">RRF57_006021</name>
</gene>
<protein>
    <submittedName>
        <fullName evidence="1">Uncharacterized protein</fullName>
    </submittedName>
</protein>
<dbReference type="EMBL" id="JAWHQM010000015">
    <property type="protein sequence ID" value="KAK5630306.1"/>
    <property type="molecule type" value="Genomic_DNA"/>
</dbReference>